<feature type="chain" id="PRO_5025060823" description="Probable proton-coupled zinc antiporter SLC30A3" evidence="27">
    <location>
        <begin position="26"/>
        <end position="624"/>
    </location>
</feature>
<evidence type="ECO:0000256" key="18">
    <source>
        <dbReference type="ARBA" id="ARBA00023329"/>
    </source>
</evidence>
<dbReference type="EMBL" id="SGJD01001863">
    <property type="protein sequence ID" value="KAB0397927.1"/>
    <property type="molecule type" value="Genomic_DNA"/>
</dbReference>
<evidence type="ECO:0000256" key="26">
    <source>
        <dbReference type="SAM" id="Phobius"/>
    </source>
</evidence>
<evidence type="ECO:0000256" key="4">
    <source>
        <dbReference type="ARBA" id="ARBA00008873"/>
    </source>
</evidence>
<evidence type="ECO:0000256" key="16">
    <source>
        <dbReference type="ARBA" id="ARBA00023136"/>
    </source>
</evidence>
<feature type="domain" description="Cation efflux protein transmembrane" evidence="28">
    <location>
        <begin position="169"/>
        <end position="384"/>
    </location>
</feature>
<dbReference type="AlphaFoldDB" id="A0A643CCH4"/>
<dbReference type="GO" id="GO:0031902">
    <property type="term" value="C:late endosome membrane"/>
    <property type="evidence" value="ECO:0007669"/>
    <property type="project" value="UniProtKB-SubCell"/>
</dbReference>
<comment type="function">
    <text evidence="20">Probable proton-coupled zinc ion antiporter mediating the import of zinc from cytoplasm into synaptic vesicles and participating to cellular zinc ion homeostasis in the brain.</text>
</comment>
<name>A0A643CCH4_BALPH</name>
<feature type="signal peptide" evidence="27">
    <location>
        <begin position="1"/>
        <end position="25"/>
    </location>
</feature>
<dbReference type="InterPro" id="IPR050681">
    <property type="entry name" value="CDF/SLC30A"/>
</dbReference>
<keyword evidence="16 26" id="KW-0472">Membrane</keyword>
<keyword evidence="6" id="KW-0050">Antiport</keyword>
<keyword evidence="31" id="KW-1185">Reference proteome</keyword>
<dbReference type="Proteomes" id="UP000437017">
    <property type="component" value="Unassembled WGS sequence"/>
</dbReference>
<dbReference type="Pfam" id="PF16916">
    <property type="entry name" value="ZT_dimer"/>
    <property type="match status" value="1"/>
</dbReference>
<comment type="caution">
    <text evidence="30">The sequence shown here is derived from an EMBL/GenBank/DDBJ whole genome shotgun (WGS) entry which is preliminary data.</text>
</comment>
<evidence type="ECO:0000256" key="8">
    <source>
        <dbReference type="ARBA" id="ARBA00022692"/>
    </source>
</evidence>
<evidence type="ECO:0000256" key="13">
    <source>
        <dbReference type="ARBA" id="ARBA00022989"/>
    </source>
</evidence>
<evidence type="ECO:0000256" key="5">
    <source>
        <dbReference type="ARBA" id="ARBA00022448"/>
    </source>
</evidence>
<feature type="transmembrane region" description="Helical" evidence="26">
    <location>
        <begin position="237"/>
        <end position="257"/>
    </location>
</feature>
<evidence type="ECO:0000256" key="15">
    <source>
        <dbReference type="ARBA" id="ARBA00023065"/>
    </source>
</evidence>
<keyword evidence="15" id="KW-0406">Ion transport</keyword>
<protein>
    <recommendedName>
        <fullName evidence="21">Probable proton-coupled zinc antiporter SLC30A3</fullName>
    </recommendedName>
    <alternativeName>
        <fullName evidence="23">Solute carrier family 30 member 3</fullName>
    </alternativeName>
    <alternativeName>
        <fullName evidence="22">Zinc transporter 3</fullName>
    </alternativeName>
</protein>
<evidence type="ECO:0000313" key="31">
    <source>
        <dbReference type="Proteomes" id="UP000437017"/>
    </source>
</evidence>
<comment type="similarity">
    <text evidence="4">Belongs to the cation diffusion facilitator (CDF) transporter (TC 2.A.4) family. SLC30A subfamily.</text>
</comment>
<evidence type="ECO:0000256" key="1">
    <source>
        <dbReference type="ARBA" id="ARBA00004107"/>
    </source>
</evidence>
<dbReference type="NCBIfam" id="TIGR01297">
    <property type="entry name" value="CDF"/>
    <property type="match status" value="1"/>
</dbReference>
<evidence type="ECO:0000256" key="9">
    <source>
        <dbReference type="ARBA" id="ARBA00022723"/>
    </source>
</evidence>
<keyword evidence="13 26" id="KW-1133">Transmembrane helix</keyword>
<evidence type="ECO:0000256" key="24">
    <source>
        <dbReference type="ARBA" id="ARBA00048349"/>
    </source>
</evidence>
<dbReference type="PANTHER" id="PTHR11562:SF30">
    <property type="entry name" value="PROTON-COUPLED ZINC ANTIPORTER SLC30A3-RELATED"/>
    <property type="match status" value="1"/>
</dbReference>
<dbReference type="InterPro" id="IPR027469">
    <property type="entry name" value="Cation_efflux_TMD_sf"/>
</dbReference>
<evidence type="ECO:0000256" key="10">
    <source>
        <dbReference type="ARBA" id="ARBA00022753"/>
    </source>
</evidence>
<dbReference type="FunFam" id="1.20.1510.10:FF:000002">
    <property type="entry name" value="zinc transporter 3 isoform X1"/>
    <property type="match status" value="1"/>
</dbReference>
<feature type="transmembrane region" description="Helical" evidence="26">
    <location>
        <begin position="167"/>
        <end position="191"/>
    </location>
</feature>
<evidence type="ECO:0000256" key="11">
    <source>
        <dbReference type="ARBA" id="ARBA00022833"/>
    </source>
</evidence>
<evidence type="ECO:0000313" key="30">
    <source>
        <dbReference type="EMBL" id="KAB0397927.1"/>
    </source>
</evidence>
<dbReference type="Pfam" id="PF01545">
    <property type="entry name" value="Cation_efflux"/>
    <property type="match status" value="1"/>
</dbReference>
<dbReference type="InterPro" id="IPR058533">
    <property type="entry name" value="Cation_efflux_TM"/>
</dbReference>
<keyword evidence="10" id="KW-0967">Endosome</keyword>
<keyword evidence="18" id="KW-0968">Cytoplasmic vesicle</keyword>
<reference evidence="30 31" key="1">
    <citation type="journal article" date="2019" name="PLoS ONE">
        <title>Genomic analyses reveal an absence of contemporary introgressive admixture between fin whales and blue whales, despite known hybrids.</title>
        <authorList>
            <person name="Westbury M.V."/>
            <person name="Petersen B."/>
            <person name="Lorenzen E.D."/>
        </authorList>
    </citation>
    <scope>NUCLEOTIDE SEQUENCE [LARGE SCALE GENOMIC DNA]</scope>
    <source>
        <strain evidence="30">FinWhale-01</strain>
    </source>
</reference>
<feature type="domain" description="Cation efflux protein cytoplasmic" evidence="29">
    <location>
        <begin position="391"/>
        <end position="450"/>
    </location>
</feature>
<evidence type="ECO:0000259" key="28">
    <source>
        <dbReference type="Pfam" id="PF01545"/>
    </source>
</evidence>
<evidence type="ECO:0000256" key="27">
    <source>
        <dbReference type="SAM" id="SignalP"/>
    </source>
</evidence>
<feature type="region of interest" description="Disordered" evidence="25">
    <location>
        <begin position="451"/>
        <end position="487"/>
    </location>
</feature>
<feature type="transmembrane region" description="Helical" evidence="26">
    <location>
        <begin position="197"/>
        <end position="216"/>
    </location>
</feature>
<feature type="transmembrane region" description="Helical" evidence="26">
    <location>
        <begin position="326"/>
        <end position="349"/>
    </location>
</feature>
<evidence type="ECO:0000256" key="23">
    <source>
        <dbReference type="ARBA" id="ARBA00042216"/>
    </source>
</evidence>
<dbReference type="InterPro" id="IPR002524">
    <property type="entry name" value="Cation_efflux"/>
</dbReference>
<evidence type="ECO:0000259" key="29">
    <source>
        <dbReference type="Pfam" id="PF16916"/>
    </source>
</evidence>
<keyword evidence="17" id="KW-0458">Lysosome</keyword>
<keyword evidence="11" id="KW-0862">Zinc</keyword>
<keyword evidence="7" id="KW-0771">Synaptosome</keyword>
<dbReference type="GO" id="GO:0043005">
    <property type="term" value="C:neuron projection"/>
    <property type="evidence" value="ECO:0007669"/>
    <property type="project" value="UniProtKB-KW"/>
</dbReference>
<dbReference type="GO" id="GO:0015297">
    <property type="term" value="F:antiporter activity"/>
    <property type="evidence" value="ECO:0007669"/>
    <property type="project" value="UniProtKB-KW"/>
</dbReference>
<accession>A0A643CCH4</accession>
<dbReference type="Gene3D" id="1.20.1510.10">
    <property type="entry name" value="Cation efflux protein transmembrane domain"/>
    <property type="match status" value="1"/>
</dbReference>
<keyword evidence="5" id="KW-0813">Transport</keyword>
<dbReference type="GO" id="GO:0010043">
    <property type="term" value="P:response to zinc ion"/>
    <property type="evidence" value="ECO:0007669"/>
    <property type="project" value="TreeGrafter"/>
</dbReference>
<evidence type="ECO:0000256" key="20">
    <source>
        <dbReference type="ARBA" id="ARBA00037129"/>
    </source>
</evidence>
<dbReference type="GO" id="GO:0046872">
    <property type="term" value="F:metal ion binding"/>
    <property type="evidence" value="ECO:0007669"/>
    <property type="project" value="UniProtKB-KW"/>
</dbReference>
<dbReference type="GO" id="GO:0030672">
    <property type="term" value="C:synaptic vesicle membrane"/>
    <property type="evidence" value="ECO:0007669"/>
    <property type="project" value="UniProtKB-SubCell"/>
</dbReference>
<keyword evidence="27" id="KW-0732">Signal</keyword>
<dbReference type="GO" id="GO:0005385">
    <property type="term" value="F:zinc ion transmembrane transporter activity"/>
    <property type="evidence" value="ECO:0007669"/>
    <property type="project" value="TreeGrafter"/>
</dbReference>
<dbReference type="InterPro" id="IPR027470">
    <property type="entry name" value="Cation_efflux_CTD"/>
</dbReference>
<keyword evidence="14" id="KW-0770">Synapse</keyword>
<dbReference type="SUPFAM" id="SSF161111">
    <property type="entry name" value="Cation efflux protein transmembrane domain-like"/>
    <property type="match status" value="1"/>
</dbReference>
<keyword evidence="9" id="KW-0479">Metal-binding</keyword>
<comment type="subcellular location">
    <subcellularLocation>
        <location evidence="3">Cytoplasmic vesicle</location>
        <location evidence="3">Secretory vesicle</location>
        <location evidence="3">Synaptic vesicle membrane</location>
        <topology evidence="3">Multi-pass membrane protein</topology>
    </subcellularLocation>
    <subcellularLocation>
        <location evidence="1">Late endosome membrane</location>
        <topology evidence="1">Multi-pass membrane protein</topology>
    </subcellularLocation>
    <subcellularLocation>
        <location evidence="2">Lysosome membrane</location>
        <topology evidence="2">Multi-pass membrane protein</topology>
    </subcellularLocation>
    <subcellularLocation>
        <location evidence="19">Synapse</location>
        <location evidence="19">Synaptosome</location>
    </subcellularLocation>
</comment>
<evidence type="ECO:0000256" key="17">
    <source>
        <dbReference type="ARBA" id="ARBA00023228"/>
    </source>
</evidence>
<proteinExistence type="inferred from homology"/>
<dbReference type="PANTHER" id="PTHR11562">
    <property type="entry name" value="CATION EFFLUX PROTEIN/ ZINC TRANSPORTER"/>
    <property type="match status" value="1"/>
</dbReference>
<evidence type="ECO:0000256" key="19">
    <source>
        <dbReference type="ARBA" id="ARBA00034102"/>
    </source>
</evidence>
<dbReference type="OrthoDB" id="9944568at2759"/>
<evidence type="ECO:0000256" key="7">
    <source>
        <dbReference type="ARBA" id="ARBA00022599"/>
    </source>
</evidence>
<comment type="catalytic activity">
    <reaction evidence="24">
        <text>Zn(2+)(in) + 2 H(+)(out) = Zn(2+)(out) + 2 H(+)(in)</text>
        <dbReference type="Rhea" id="RHEA:72627"/>
        <dbReference type="ChEBI" id="CHEBI:15378"/>
        <dbReference type="ChEBI" id="CHEBI:29105"/>
    </reaction>
</comment>
<gene>
    <name evidence="30" type="ORF">E2I00_016636</name>
</gene>
<evidence type="ECO:0000256" key="25">
    <source>
        <dbReference type="SAM" id="MobiDB-lite"/>
    </source>
</evidence>
<feature type="non-terminal residue" evidence="30">
    <location>
        <position position="1"/>
    </location>
</feature>
<feature type="transmembrane region" description="Helical" evidence="26">
    <location>
        <begin position="269"/>
        <end position="289"/>
    </location>
</feature>
<sequence>EKKPRRLELEGALLMGAMLAAAVEGESKAASSGGGLSAPQQKQQQQQQQQQRLGRIVYLEPTTIQRKIVCDAFFAKVVVCIPYNLPLHDVGFRNKGALNGSYNMELKELYCFNPISLLPLLLVHRQEPSEPLPEEPKPVEMSFHHCHRDPLLQPGLTPERLQAQRQLCAACAVCCVFMAGEVVGGYLAHSLAIMTDAAHLLADVGSMMGSLFSLWLSTRPATRTMTFGWHRSETLGALASVVSLWMVTGILLYLAFIRLLHSDYHIEGGAMLLTASIAVCANLLMAFVLHQAGPHHSHGSRGAEYAPLEEGPGEPLPLGNTSVRAAFVHVLGDLLQSLGVLAASILIYFKPQYKAADPISTFLFSICALGSTAPTLRDVLRVLMEGTPRSVGFEPVRDTLLSVPGVRATHELHLWSLTLTYHVVSAHLAIDSTADPEAVLAEATSRLHSRSSSTSLRWPSACAAGSPPKPEARPHPHPTARPRLSPGLSATASLLTEKGRSWVRTLPLCPLPPADPPAPVGKTKVCVGSGARVRLNREVRAVGPSSAFSATTSYLASLMVERLLPPALLALILDPAPPPARSPTVYRISSRNYTRLPMLHWQLPTLPFQLKALRCTDLPTVAGR</sequence>
<evidence type="ECO:0000256" key="22">
    <source>
        <dbReference type="ARBA" id="ARBA00042040"/>
    </source>
</evidence>
<evidence type="ECO:0000256" key="3">
    <source>
        <dbReference type="ARBA" id="ARBA00004644"/>
    </source>
</evidence>
<keyword evidence="12" id="KW-0864">Zinc transport</keyword>
<evidence type="ECO:0000256" key="14">
    <source>
        <dbReference type="ARBA" id="ARBA00023018"/>
    </source>
</evidence>
<dbReference type="GO" id="GO:0005886">
    <property type="term" value="C:plasma membrane"/>
    <property type="evidence" value="ECO:0007669"/>
    <property type="project" value="TreeGrafter"/>
</dbReference>
<evidence type="ECO:0000256" key="2">
    <source>
        <dbReference type="ARBA" id="ARBA00004155"/>
    </source>
</evidence>
<keyword evidence="8 26" id="KW-0812">Transmembrane</keyword>
<organism evidence="30 31">
    <name type="scientific">Balaenoptera physalus</name>
    <name type="common">Fin whale</name>
    <name type="synonym">Balaena physalus</name>
    <dbReference type="NCBI Taxonomy" id="9770"/>
    <lineage>
        <taxon>Eukaryota</taxon>
        <taxon>Metazoa</taxon>
        <taxon>Chordata</taxon>
        <taxon>Craniata</taxon>
        <taxon>Vertebrata</taxon>
        <taxon>Euteleostomi</taxon>
        <taxon>Mammalia</taxon>
        <taxon>Eutheria</taxon>
        <taxon>Laurasiatheria</taxon>
        <taxon>Artiodactyla</taxon>
        <taxon>Whippomorpha</taxon>
        <taxon>Cetacea</taxon>
        <taxon>Mysticeti</taxon>
        <taxon>Balaenopteridae</taxon>
        <taxon>Balaenoptera</taxon>
    </lineage>
</organism>
<evidence type="ECO:0000256" key="12">
    <source>
        <dbReference type="ARBA" id="ARBA00022906"/>
    </source>
</evidence>
<evidence type="ECO:0000256" key="21">
    <source>
        <dbReference type="ARBA" id="ARBA00040652"/>
    </source>
</evidence>
<dbReference type="GO" id="GO:0005765">
    <property type="term" value="C:lysosomal membrane"/>
    <property type="evidence" value="ECO:0007669"/>
    <property type="project" value="UniProtKB-SubCell"/>
</dbReference>
<evidence type="ECO:0000256" key="6">
    <source>
        <dbReference type="ARBA" id="ARBA00022449"/>
    </source>
</evidence>